<evidence type="ECO:0000313" key="2">
    <source>
        <dbReference type="EMBL" id="RPB15536.1"/>
    </source>
</evidence>
<evidence type="ECO:0000313" key="3">
    <source>
        <dbReference type="Proteomes" id="UP000277580"/>
    </source>
</evidence>
<dbReference type="AlphaFoldDB" id="A0A3N4KYC3"/>
<feature type="region of interest" description="Disordered" evidence="1">
    <location>
        <begin position="221"/>
        <end position="246"/>
    </location>
</feature>
<organism evidence="2 3">
    <name type="scientific">Morchella conica CCBAS932</name>
    <dbReference type="NCBI Taxonomy" id="1392247"/>
    <lineage>
        <taxon>Eukaryota</taxon>
        <taxon>Fungi</taxon>
        <taxon>Dikarya</taxon>
        <taxon>Ascomycota</taxon>
        <taxon>Pezizomycotina</taxon>
        <taxon>Pezizomycetes</taxon>
        <taxon>Pezizales</taxon>
        <taxon>Morchellaceae</taxon>
        <taxon>Morchella</taxon>
    </lineage>
</organism>
<protein>
    <submittedName>
        <fullName evidence="2">Uncharacterized protein</fullName>
    </submittedName>
</protein>
<reference evidence="2 3" key="1">
    <citation type="journal article" date="2018" name="Nat. Ecol. Evol.">
        <title>Pezizomycetes genomes reveal the molecular basis of ectomycorrhizal truffle lifestyle.</title>
        <authorList>
            <person name="Murat C."/>
            <person name="Payen T."/>
            <person name="Noel B."/>
            <person name="Kuo A."/>
            <person name="Morin E."/>
            <person name="Chen J."/>
            <person name="Kohler A."/>
            <person name="Krizsan K."/>
            <person name="Balestrini R."/>
            <person name="Da Silva C."/>
            <person name="Montanini B."/>
            <person name="Hainaut M."/>
            <person name="Levati E."/>
            <person name="Barry K.W."/>
            <person name="Belfiori B."/>
            <person name="Cichocki N."/>
            <person name="Clum A."/>
            <person name="Dockter R.B."/>
            <person name="Fauchery L."/>
            <person name="Guy J."/>
            <person name="Iotti M."/>
            <person name="Le Tacon F."/>
            <person name="Lindquist E.A."/>
            <person name="Lipzen A."/>
            <person name="Malagnac F."/>
            <person name="Mello A."/>
            <person name="Molinier V."/>
            <person name="Miyauchi S."/>
            <person name="Poulain J."/>
            <person name="Riccioni C."/>
            <person name="Rubini A."/>
            <person name="Sitrit Y."/>
            <person name="Splivallo R."/>
            <person name="Traeger S."/>
            <person name="Wang M."/>
            <person name="Zifcakova L."/>
            <person name="Wipf D."/>
            <person name="Zambonelli A."/>
            <person name="Paolocci F."/>
            <person name="Nowrousian M."/>
            <person name="Ottonello S."/>
            <person name="Baldrian P."/>
            <person name="Spatafora J.W."/>
            <person name="Henrissat B."/>
            <person name="Nagy L.G."/>
            <person name="Aury J.M."/>
            <person name="Wincker P."/>
            <person name="Grigoriev I.V."/>
            <person name="Bonfante P."/>
            <person name="Martin F.M."/>
        </authorList>
    </citation>
    <scope>NUCLEOTIDE SEQUENCE [LARGE SCALE GENOMIC DNA]</scope>
    <source>
        <strain evidence="2 3">CCBAS932</strain>
    </source>
</reference>
<name>A0A3N4KYC3_9PEZI</name>
<dbReference type="EMBL" id="ML119112">
    <property type="protein sequence ID" value="RPB15536.1"/>
    <property type="molecule type" value="Genomic_DNA"/>
</dbReference>
<dbReference type="OrthoDB" id="27483at2759"/>
<keyword evidence="3" id="KW-1185">Reference proteome</keyword>
<feature type="compositionally biased region" description="Polar residues" evidence="1">
    <location>
        <begin position="237"/>
        <end position="246"/>
    </location>
</feature>
<evidence type="ECO:0000256" key="1">
    <source>
        <dbReference type="SAM" id="MobiDB-lite"/>
    </source>
</evidence>
<gene>
    <name evidence="2" type="ORF">P167DRAFT_542700</name>
</gene>
<dbReference type="InParanoid" id="A0A3N4KYC3"/>
<accession>A0A3N4KYC3</accession>
<dbReference type="Proteomes" id="UP000277580">
    <property type="component" value="Unassembled WGS sequence"/>
</dbReference>
<proteinExistence type="predicted"/>
<sequence length="246" mass="27608">MSKPNQSKKCTPTLNKLITDEGFLILSNLCKDLETNSDEFKKEFKRLLKEKKFLQGGGTLAFGLDYKYTFAQIDGEMTSLGLGGLRNFLKPIDKILYNFIDSCGLKPEFKIVYRIRNHPKVVILSSNISPFPLDLDGPVWKNMNGLDSLRAAIDGIDVKLSKGTQVHAGAKFGWLKPIEHINNKAEYLEKTGDNQYSISSISRSYVLVVSLPKWSESRGIEPKDVHATRKNDGIESKSANETNESF</sequence>
<feature type="compositionally biased region" description="Basic and acidic residues" evidence="1">
    <location>
        <begin position="221"/>
        <end position="235"/>
    </location>
</feature>